<feature type="transmembrane region" description="Helical" evidence="2">
    <location>
        <begin position="774"/>
        <end position="799"/>
    </location>
</feature>
<feature type="region of interest" description="Disordered" evidence="1">
    <location>
        <begin position="130"/>
        <end position="173"/>
    </location>
</feature>
<dbReference type="RefSeq" id="WP_015559170.1">
    <property type="nucleotide sequence ID" value="NC_021039.1"/>
</dbReference>
<protein>
    <submittedName>
        <fullName evidence="3">Uncharacterized protein</fullName>
    </submittedName>
</protein>
<feature type="compositionally biased region" description="Basic residues" evidence="1">
    <location>
        <begin position="53"/>
        <end position="64"/>
    </location>
</feature>
<dbReference type="STRING" id="213810.RUM_22650"/>
<dbReference type="BioCyc" id="RCHA213810:RUM_RS11010-MONOMER"/>
<feature type="transmembrane region" description="Helical" evidence="2">
    <location>
        <begin position="464"/>
        <end position="485"/>
    </location>
</feature>
<dbReference type="PATRIC" id="fig|213810.4.peg.2155"/>
<dbReference type="GO" id="GO:0000166">
    <property type="term" value="F:nucleotide binding"/>
    <property type="evidence" value="ECO:0007669"/>
    <property type="project" value="InterPro"/>
</dbReference>
<feature type="transmembrane region" description="Helical" evidence="2">
    <location>
        <begin position="312"/>
        <end position="335"/>
    </location>
</feature>
<feature type="transmembrane region" description="Helical" evidence="2">
    <location>
        <begin position="497"/>
        <end position="522"/>
    </location>
</feature>
<name>D4LF69_RUMC1</name>
<feature type="transmembrane region" description="Helical" evidence="2">
    <location>
        <begin position="272"/>
        <end position="292"/>
    </location>
</feature>
<keyword evidence="2" id="KW-1133">Transmembrane helix</keyword>
<keyword evidence="2" id="KW-0472">Membrane</keyword>
<evidence type="ECO:0000256" key="1">
    <source>
        <dbReference type="SAM" id="MobiDB-lite"/>
    </source>
</evidence>
<feature type="compositionally biased region" description="Polar residues" evidence="1">
    <location>
        <begin position="36"/>
        <end position="52"/>
    </location>
</feature>
<feature type="region of interest" description="Disordered" evidence="1">
    <location>
        <begin position="93"/>
        <end position="118"/>
    </location>
</feature>
<reference evidence="3" key="2">
    <citation type="submission" date="2010-03" db="EMBL/GenBank/DDBJ databases">
        <authorList>
            <person name="Pajon A."/>
        </authorList>
    </citation>
    <scope>NUCLEOTIDE SEQUENCE</scope>
    <source>
        <strain evidence="3">Type strain: 18P13</strain>
    </source>
</reference>
<evidence type="ECO:0000313" key="3">
    <source>
        <dbReference type="EMBL" id="CBL18264.1"/>
    </source>
</evidence>
<dbReference type="AlphaFoldDB" id="D4LF69"/>
<keyword evidence="2" id="KW-0812">Transmembrane</keyword>
<dbReference type="GeneID" id="83156915"/>
<proteinExistence type="predicted"/>
<accession>D4LF69</accession>
<dbReference type="Proteomes" id="UP000007054">
    <property type="component" value="Chromosome"/>
</dbReference>
<feature type="transmembrane region" description="Helical" evidence="2">
    <location>
        <begin position="805"/>
        <end position="825"/>
    </location>
</feature>
<dbReference type="EMBL" id="FP929052">
    <property type="protein sequence ID" value="CBL18264.1"/>
    <property type="molecule type" value="Genomic_DNA"/>
</dbReference>
<evidence type="ECO:0000256" key="2">
    <source>
        <dbReference type="SAM" id="Phobius"/>
    </source>
</evidence>
<dbReference type="Gene3D" id="3.40.50.1000">
    <property type="entry name" value="HAD superfamily/HAD-like"/>
    <property type="match status" value="1"/>
</dbReference>
<dbReference type="HOGENOM" id="CLU_341573_0_0_9"/>
<feature type="transmembrane region" description="Helical" evidence="2">
    <location>
        <begin position="375"/>
        <end position="397"/>
    </location>
</feature>
<dbReference type="InterPro" id="IPR023214">
    <property type="entry name" value="HAD_sf"/>
</dbReference>
<dbReference type="KEGG" id="rch:RUM_22650"/>
<feature type="transmembrane region" description="Helical" evidence="2">
    <location>
        <begin position="347"/>
        <end position="369"/>
    </location>
</feature>
<reference evidence="3" key="1">
    <citation type="submission" date="2010-03" db="EMBL/GenBank/DDBJ databases">
        <title>The genome sequence of Ruminococcus sp. 18P13.</title>
        <authorList>
            <consortium name="metaHIT consortium -- http://www.metahit.eu/"/>
            <person name="Pajon A."/>
            <person name="Turner K."/>
            <person name="Parkhill J."/>
            <person name="Bernalier A."/>
        </authorList>
    </citation>
    <scope>NUCLEOTIDE SEQUENCE [LARGE SCALE GENOMIC DNA]</scope>
    <source>
        <strain evidence="3">Type strain: 18P13</strain>
    </source>
</reference>
<dbReference type="InterPro" id="IPR023299">
    <property type="entry name" value="ATPase_P-typ_cyto_dom_N"/>
</dbReference>
<organism evidence="3 4">
    <name type="scientific">Ruminococcus champanellensis (strain DSM 18848 / JCM 17042 / KCTC 15320 / 18P13)</name>
    <dbReference type="NCBI Taxonomy" id="213810"/>
    <lineage>
        <taxon>Bacteria</taxon>
        <taxon>Bacillati</taxon>
        <taxon>Bacillota</taxon>
        <taxon>Clostridia</taxon>
        <taxon>Eubacteriales</taxon>
        <taxon>Oscillospiraceae</taxon>
        <taxon>Ruminococcus</taxon>
    </lineage>
</organism>
<feature type="region of interest" description="Disordered" evidence="1">
    <location>
        <begin position="1"/>
        <end position="78"/>
    </location>
</feature>
<evidence type="ECO:0000313" key="4">
    <source>
        <dbReference type="Proteomes" id="UP000007054"/>
    </source>
</evidence>
<keyword evidence="4" id="KW-1185">Reference proteome</keyword>
<feature type="compositionally biased region" description="Basic and acidic residues" evidence="1">
    <location>
        <begin position="1"/>
        <end position="24"/>
    </location>
</feature>
<gene>
    <name evidence="3" type="ordered locus">RUM_22650</name>
</gene>
<sequence length="830" mass="91767">MAKRDLNLEDILKEYDPNAPKEPEQAAPDAAPKPEQTGTPLTQPVTRPITPQTRKRRQDKLHRRAPADTFKPSDVKKPEVSFINSAAAIEAAQRAKMNPEQEKPQANYDTVVMKRPAPDVDYQPMIRKMSNSTRAKEMQSKKRRRHVQFTYERESPNAMPRKHAEAEQTPSKRKVRVVVEDLQDPNKVPDSIPETFLETPYQAVQPTECVSKAEKTSIDLSNHRTEDPNELDVKFNGERILLEDQPKRARSLDHEEDAKAVRREIFEMRSSLSLRVLVLGLLAVISGYLALADSYSLPIFANMRLAAAPRSYVGMQLLFGLLGTATAASVIGGGIRKLFQLRADCDTLASMTTVSSLGAAAACLFHPGMVQSHVVHIYMPIALLTLLGNTVGQLLIVRRAARNFHLIADKVADHAVVCVENEKRAESLTRGTIGDFPILATMRKTEQTVDFLRYTFSTDLADKFCRMACPIILVISIIVSIFLSILRASSLESTLCFGLSVFSMCFAACACAAITLVANLPLEKGTKKFIKNKAVMLGYQSVDDFYDVNSIMVDASALFPEGSVQLSSIKIFSDTKIDDAILDAASLTRHAGSVMQGLFSNAIVGKEGMLRKVENFAYEESLGLCGWINNKRVLFGSRELMTGHNIEGLPTKTKENELTEGGREAIYLSVSGNLAAMFVVDIKGSKAVRYWLKELEKQEMCVLVRSHDAIITLYRIAKLYDISQEMVKILPSRMHEDFNAETAPVKHTNASMACAGRFPGFVQLLLGAKSIRSAACLGVILQTASACLGLVIALVYLSMQAYAELSATLFILYHLIWTGVTLLSVGTRRI</sequence>
<dbReference type="Gene3D" id="3.40.1110.10">
    <property type="entry name" value="Calcium-transporting ATPase, cytoplasmic domain N"/>
    <property type="match status" value="1"/>
</dbReference>